<evidence type="ECO:0000256" key="1">
    <source>
        <dbReference type="SAM" id="Phobius"/>
    </source>
</evidence>
<dbReference type="InterPro" id="IPR013935">
    <property type="entry name" value="Trs120_TRAPPC9"/>
</dbReference>
<reference evidence="2" key="1">
    <citation type="submission" date="2019-03" db="EMBL/GenBank/DDBJ databases">
        <authorList>
            <person name="Mank J."/>
            <person name="Almeida P."/>
        </authorList>
    </citation>
    <scope>NUCLEOTIDE SEQUENCE</scope>
    <source>
        <strain evidence="2">78183</strain>
    </source>
</reference>
<feature type="transmembrane region" description="Helical" evidence="1">
    <location>
        <begin position="125"/>
        <end position="144"/>
    </location>
</feature>
<organism evidence="2">
    <name type="scientific">Salix viminalis</name>
    <name type="common">Common osier</name>
    <name type="synonym">Basket willow</name>
    <dbReference type="NCBI Taxonomy" id="40686"/>
    <lineage>
        <taxon>Eukaryota</taxon>
        <taxon>Viridiplantae</taxon>
        <taxon>Streptophyta</taxon>
        <taxon>Embryophyta</taxon>
        <taxon>Tracheophyta</taxon>
        <taxon>Spermatophyta</taxon>
        <taxon>Magnoliopsida</taxon>
        <taxon>eudicotyledons</taxon>
        <taxon>Gunneridae</taxon>
        <taxon>Pentapetalae</taxon>
        <taxon>rosids</taxon>
        <taxon>fabids</taxon>
        <taxon>Malpighiales</taxon>
        <taxon>Salicaceae</taxon>
        <taxon>Saliceae</taxon>
        <taxon>Salix</taxon>
    </lineage>
</organism>
<dbReference type="AlphaFoldDB" id="A0A6N2MFT8"/>
<name>A0A6N2MFT8_SALVM</name>
<dbReference type="PANTHER" id="PTHR21512:SF5">
    <property type="entry name" value="TRAFFICKING PROTEIN PARTICLE COMPLEX SUBUNIT 9"/>
    <property type="match status" value="1"/>
</dbReference>
<dbReference type="EMBL" id="CAADRP010001807">
    <property type="protein sequence ID" value="VFU52924.1"/>
    <property type="molecule type" value="Genomic_DNA"/>
</dbReference>
<dbReference type="GO" id="GO:0005802">
    <property type="term" value="C:trans-Golgi network"/>
    <property type="evidence" value="ECO:0007669"/>
    <property type="project" value="TreeGrafter"/>
</dbReference>
<gene>
    <name evidence="2" type="ORF">SVIM_LOCUS366150</name>
</gene>
<keyword evidence="1" id="KW-0812">Transmembrane</keyword>
<feature type="transmembrane region" description="Helical" evidence="1">
    <location>
        <begin position="150"/>
        <end position="172"/>
    </location>
</feature>
<accession>A0A6N2MFT8</accession>
<sequence>MGGLNEKVGFFKSGNTTLPVSSSTSIFQVSRNLTLPVSSSTSMIPLLSLHTPRPSLFLTHFPPHLSTPLPRFKSPPPQTHHPCFPISTLSAKTKTPVLRFNEFFLAIWVEQYDHLEFPGVVPRTFIGTLIVSVLASPIVGAINLLRLSKIYALIAGVRLALGCVVLSTLRFFRVQLTWHMHIGKKRRFFPPADRQTQEMHFQTMMQDIAASLLMEFEKYVFQAEYSGTILKTPLDSQASLSSEEMEAKQSKEAVLLVITYVWALSPECSQMLQAESLKKVLLVIAFLNL</sequence>
<evidence type="ECO:0000313" key="2">
    <source>
        <dbReference type="EMBL" id="VFU52924.1"/>
    </source>
</evidence>
<dbReference type="PANTHER" id="PTHR21512">
    <property type="entry name" value="TRAFFICKING PROTEIN PARTICLE COMPLEX SUBUNIT 9"/>
    <property type="match status" value="1"/>
</dbReference>
<proteinExistence type="predicted"/>
<keyword evidence="1" id="KW-1133">Transmembrane helix</keyword>
<keyword evidence="1" id="KW-0472">Membrane</keyword>
<protein>
    <submittedName>
        <fullName evidence="2">Uncharacterized protein</fullName>
    </submittedName>
</protein>